<evidence type="ECO:0000313" key="3">
    <source>
        <dbReference type="Proteomes" id="UP000521379"/>
    </source>
</evidence>
<dbReference type="Gene3D" id="3.40.50.720">
    <property type="entry name" value="NAD(P)-binding Rossmann-like Domain"/>
    <property type="match status" value="1"/>
</dbReference>
<dbReference type="PANTHER" id="PTHR43267:SF1">
    <property type="entry name" value="TRNA THREONYLCARBAMOYLADENOSINE DEHYDRATASE"/>
    <property type="match status" value="1"/>
</dbReference>
<dbReference type="AlphaFoldDB" id="A0A846UB07"/>
<dbReference type="GO" id="GO:0016779">
    <property type="term" value="F:nucleotidyltransferase activity"/>
    <property type="evidence" value="ECO:0007669"/>
    <property type="project" value="UniProtKB-KW"/>
</dbReference>
<name>A0A846UB07_9MICC</name>
<dbReference type="InterPro" id="IPR000594">
    <property type="entry name" value="ThiF_NAD_FAD-bd"/>
</dbReference>
<reference evidence="2 3" key="1">
    <citation type="submission" date="2020-02" db="EMBL/GenBank/DDBJ databases">
        <authorList>
            <person name="Sun Q."/>
        </authorList>
    </citation>
    <scope>NUCLEOTIDE SEQUENCE [LARGE SCALE GENOMIC DNA]</scope>
    <source>
        <strain evidence="2 3">YIM 13062</strain>
    </source>
</reference>
<dbReference type="GO" id="GO:0061503">
    <property type="term" value="F:tRNA threonylcarbamoyladenosine dehydratase"/>
    <property type="evidence" value="ECO:0007669"/>
    <property type="project" value="TreeGrafter"/>
</dbReference>
<dbReference type="Pfam" id="PF00899">
    <property type="entry name" value="ThiF"/>
    <property type="match status" value="1"/>
</dbReference>
<evidence type="ECO:0000313" key="2">
    <source>
        <dbReference type="EMBL" id="NKE10696.1"/>
    </source>
</evidence>
<dbReference type="InterPro" id="IPR035985">
    <property type="entry name" value="Ubiquitin-activating_enz"/>
</dbReference>
<protein>
    <submittedName>
        <fullName evidence="2">ThiF family adenylyltransferase</fullName>
    </submittedName>
</protein>
<dbReference type="PANTHER" id="PTHR43267">
    <property type="entry name" value="TRNA THREONYLCARBAMOYLADENOSINE DEHYDRATASE"/>
    <property type="match status" value="1"/>
</dbReference>
<evidence type="ECO:0000259" key="1">
    <source>
        <dbReference type="Pfam" id="PF00899"/>
    </source>
</evidence>
<feature type="domain" description="THIF-type NAD/FAD binding fold" evidence="1">
    <location>
        <begin position="32"/>
        <end position="169"/>
    </location>
</feature>
<organism evidence="2 3">
    <name type="scientific">Kocuria subflava</name>
    <dbReference type="NCBI Taxonomy" id="1736139"/>
    <lineage>
        <taxon>Bacteria</taxon>
        <taxon>Bacillati</taxon>
        <taxon>Actinomycetota</taxon>
        <taxon>Actinomycetes</taxon>
        <taxon>Micrococcales</taxon>
        <taxon>Micrococcaceae</taxon>
        <taxon>Kocuria</taxon>
    </lineage>
</organism>
<comment type="caution">
    <text evidence="2">The sequence shown here is derived from an EMBL/GenBank/DDBJ whole genome shotgun (WGS) entry which is preliminary data.</text>
</comment>
<gene>
    <name evidence="2" type="ORF">GTW58_12320</name>
</gene>
<dbReference type="RefSeq" id="WP_119933737.1">
    <property type="nucleotide sequence ID" value="NZ_JAAVUN010000039.1"/>
</dbReference>
<keyword evidence="2" id="KW-0808">Transferase</keyword>
<dbReference type="SUPFAM" id="SSF69572">
    <property type="entry name" value="Activating enzymes of the ubiquitin-like proteins"/>
    <property type="match status" value="1"/>
</dbReference>
<keyword evidence="3" id="KW-1185">Reference proteome</keyword>
<dbReference type="GO" id="GO:0061504">
    <property type="term" value="P:cyclic threonylcarbamoyladenosine biosynthetic process"/>
    <property type="evidence" value="ECO:0007669"/>
    <property type="project" value="TreeGrafter"/>
</dbReference>
<accession>A0A846UB07</accession>
<dbReference type="InterPro" id="IPR045886">
    <property type="entry name" value="ThiF/MoeB/HesA"/>
</dbReference>
<dbReference type="GO" id="GO:0008641">
    <property type="term" value="F:ubiquitin-like modifier activating enzyme activity"/>
    <property type="evidence" value="ECO:0007669"/>
    <property type="project" value="InterPro"/>
</dbReference>
<dbReference type="EMBL" id="JAAVUN010000039">
    <property type="protein sequence ID" value="NKE10696.1"/>
    <property type="molecule type" value="Genomic_DNA"/>
</dbReference>
<proteinExistence type="predicted"/>
<dbReference type="Proteomes" id="UP000521379">
    <property type="component" value="Unassembled WGS sequence"/>
</dbReference>
<sequence>MIDLDHVEERVSIDLDPLAEARYAEFSLRNRPLIDSQWQQKFREAVILVAGCGSTGGAAVEPLVRLGAENLRLCEPGTFELNNLNRQSATTSDLDQNKAVVLQERAERINPAVHCEVNTEGITSQNAHALVRGAAVVVDGVDVTTMNGWRAKYFLHEAASRAGIPVVVGYDMSGVQYIRTYRYRAGDRPFDGAINLSDLRSETHWRLLHKVVPVRKVPIDLLQGLSTMKGDEGFPQLVYTALMFGAAASRIALCLVAGHPVAKEVVLDLHSEVLPAPARLRARITAPLRRAMLLDRVLPQLVPQRK</sequence>
<keyword evidence="2" id="KW-0548">Nucleotidyltransferase</keyword>